<evidence type="ECO:0000256" key="1">
    <source>
        <dbReference type="SAM" id="MobiDB-lite"/>
    </source>
</evidence>
<dbReference type="PANTHER" id="PTHR23278:SF30">
    <property type="entry name" value="SIDESTEP VIII, ISOFORM B"/>
    <property type="match status" value="1"/>
</dbReference>
<dbReference type="InterPro" id="IPR036179">
    <property type="entry name" value="Ig-like_dom_sf"/>
</dbReference>
<sequence length="233" mass="26113">MRLGFMSSLQVSVSEATAVLTGVARLPCDLNPSAPGDKVALVIWYKDGAKSPIYSLDVRGRSLDQATHWADERTLGGRAFFRVGDEPEVGSAHLAVESVREVDGGSYRCRVDFKNSPTRNAIVNLTIIDKGCFRSFEIFWDQYARLYFDTHKEEQDISGLNFTDVSTPTRLSITGTTKRQPFPSTLQRKVHQQQRRRHISPSSDSDTSGYLDEPSNPSDDFDPYEIDDSEDPE</sequence>
<proteinExistence type="predicted"/>
<dbReference type="Gene3D" id="2.60.40.10">
    <property type="entry name" value="Immunoglobulins"/>
    <property type="match status" value="1"/>
</dbReference>
<feature type="compositionally biased region" description="Acidic residues" evidence="1">
    <location>
        <begin position="219"/>
        <end position="233"/>
    </location>
</feature>
<dbReference type="SUPFAM" id="SSF48726">
    <property type="entry name" value="Immunoglobulin"/>
    <property type="match status" value="1"/>
</dbReference>
<dbReference type="PROSITE" id="PS50835">
    <property type="entry name" value="IG_LIKE"/>
    <property type="match status" value="1"/>
</dbReference>
<dbReference type="InterPro" id="IPR013783">
    <property type="entry name" value="Ig-like_fold"/>
</dbReference>
<evidence type="ECO:0000259" key="2">
    <source>
        <dbReference type="PROSITE" id="PS50835"/>
    </source>
</evidence>
<accession>A0A7R9CL86</accession>
<dbReference type="PANTHER" id="PTHR23278">
    <property type="entry name" value="SIDESTEP PROTEIN"/>
    <property type="match status" value="1"/>
</dbReference>
<feature type="region of interest" description="Disordered" evidence="1">
    <location>
        <begin position="173"/>
        <end position="233"/>
    </location>
</feature>
<reference evidence="3" key="1">
    <citation type="submission" date="2020-11" db="EMBL/GenBank/DDBJ databases">
        <authorList>
            <person name="Tran Van P."/>
        </authorList>
    </citation>
    <scope>NUCLEOTIDE SEQUENCE</scope>
</reference>
<feature type="domain" description="Ig-like" evidence="2">
    <location>
        <begin position="1"/>
        <end position="126"/>
    </location>
</feature>
<dbReference type="SMART" id="SM00409">
    <property type="entry name" value="IG"/>
    <property type="match status" value="1"/>
</dbReference>
<evidence type="ECO:0000313" key="3">
    <source>
        <dbReference type="EMBL" id="CAD7397894.1"/>
    </source>
</evidence>
<feature type="compositionally biased region" description="Polar residues" evidence="1">
    <location>
        <begin position="173"/>
        <end position="186"/>
    </location>
</feature>
<protein>
    <recommendedName>
        <fullName evidence="2">Ig-like domain-containing protein</fullName>
    </recommendedName>
</protein>
<dbReference type="InterPro" id="IPR007110">
    <property type="entry name" value="Ig-like_dom"/>
</dbReference>
<feature type="compositionally biased region" description="Basic residues" evidence="1">
    <location>
        <begin position="188"/>
        <end position="199"/>
    </location>
</feature>
<dbReference type="InterPro" id="IPR013106">
    <property type="entry name" value="Ig_V-set"/>
</dbReference>
<dbReference type="InterPro" id="IPR003599">
    <property type="entry name" value="Ig_sub"/>
</dbReference>
<dbReference type="AlphaFoldDB" id="A0A7R9CL86"/>
<dbReference type="Pfam" id="PF07686">
    <property type="entry name" value="V-set"/>
    <property type="match status" value="1"/>
</dbReference>
<organism evidence="3">
    <name type="scientific">Timema poppense</name>
    <name type="common">Walking stick</name>
    <dbReference type="NCBI Taxonomy" id="170557"/>
    <lineage>
        <taxon>Eukaryota</taxon>
        <taxon>Metazoa</taxon>
        <taxon>Ecdysozoa</taxon>
        <taxon>Arthropoda</taxon>
        <taxon>Hexapoda</taxon>
        <taxon>Insecta</taxon>
        <taxon>Pterygota</taxon>
        <taxon>Neoptera</taxon>
        <taxon>Polyneoptera</taxon>
        <taxon>Phasmatodea</taxon>
        <taxon>Timematodea</taxon>
        <taxon>Timematoidea</taxon>
        <taxon>Timematidae</taxon>
        <taxon>Timema</taxon>
    </lineage>
</organism>
<name>A0A7R9CL86_TIMPO</name>
<dbReference type="EMBL" id="OD000501">
    <property type="protein sequence ID" value="CAD7397894.1"/>
    <property type="molecule type" value="Genomic_DNA"/>
</dbReference>
<gene>
    <name evidence="3" type="ORF">TPSB3V08_LOCUS1422</name>
</gene>